<organism evidence="1 2">
    <name type="scientific">Cyclobacterium qasimii M12-11B</name>
    <dbReference type="NCBI Taxonomy" id="641524"/>
    <lineage>
        <taxon>Bacteria</taxon>
        <taxon>Pseudomonadati</taxon>
        <taxon>Bacteroidota</taxon>
        <taxon>Cytophagia</taxon>
        <taxon>Cytophagales</taxon>
        <taxon>Cyclobacteriaceae</taxon>
        <taxon>Cyclobacterium</taxon>
    </lineage>
</organism>
<comment type="caution">
    <text evidence="1">The sequence shown here is derived from an EMBL/GenBank/DDBJ whole genome shotgun (WGS) entry which is preliminary data.</text>
</comment>
<name>S7WQ95_9BACT</name>
<dbReference type="Proteomes" id="UP000014974">
    <property type="component" value="Unassembled WGS sequence"/>
</dbReference>
<dbReference type="AlphaFoldDB" id="S7WQ95"/>
<reference evidence="1 2" key="1">
    <citation type="journal article" date="2013" name="Genome Announc.">
        <title>Draft Genome Sequence of Cyclobacterium qasimii Strain M12-11BT, Isolated from Arctic Marine Sediment.</title>
        <authorList>
            <person name="Shivaji S."/>
            <person name="Ara S."/>
            <person name="Singh A."/>
            <person name="Kumar Pinnaka A."/>
        </authorList>
    </citation>
    <scope>NUCLEOTIDE SEQUENCE [LARGE SCALE GENOMIC DNA]</scope>
    <source>
        <strain evidence="1 2">M12-11B</strain>
    </source>
</reference>
<evidence type="ECO:0000313" key="1">
    <source>
        <dbReference type="EMBL" id="EPR66278.1"/>
    </source>
</evidence>
<accession>S7WQ95</accession>
<dbReference type="STRING" id="641524.ADICYQ_4681"/>
<gene>
    <name evidence="1" type="ORF">ADICYQ_4681</name>
</gene>
<protein>
    <submittedName>
        <fullName evidence="1">Uncharacterized protein</fullName>
    </submittedName>
</protein>
<dbReference type="EMBL" id="ATNM01000152">
    <property type="protein sequence ID" value="EPR66278.1"/>
    <property type="molecule type" value="Genomic_DNA"/>
</dbReference>
<sequence length="67" mass="7919">MLGHPVSTYPSRKSFMVIMVEPFWRYYKAVILKQVIEFSKEKLRQLPITMKNNPNTFSFPVGAWLRA</sequence>
<proteinExistence type="predicted"/>
<evidence type="ECO:0000313" key="2">
    <source>
        <dbReference type="Proteomes" id="UP000014974"/>
    </source>
</evidence>